<dbReference type="GO" id="GO:0004386">
    <property type="term" value="F:helicase activity"/>
    <property type="evidence" value="ECO:0007669"/>
    <property type="project" value="UniProtKB-KW"/>
</dbReference>
<gene>
    <name evidence="7" type="ORF">ERS450000_02438</name>
</gene>
<dbReference type="PANTHER" id="PTHR11274:SF0">
    <property type="entry name" value="GENERAL TRANSCRIPTION AND DNA REPAIR FACTOR IIH HELICASE SUBUNIT XPB"/>
    <property type="match status" value="1"/>
</dbReference>
<dbReference type="InterPro" id="IPR006935">
    <property type="entry name" value="Helicase/UvrB_N"/>
</dbReference>
<protein>
    <submittedName>
        <fullName evidence="7">DNA phosphorothioation system restriction enzyme</fullName>
    </submittedName>
</protein>
<dbReference type="RefSeq" id="WP_060592612.1">
    <property type="nucleotide sequence ID" value="NZ_FTOW01000010.1"/>
</dbReference>
<organism evidence="7 8">
    <name type="scientific">Nocardia farcinica</name>
    <dbReference type="NCBI Taxonomy" id="37329"/>
    <lineage>
        <taxon>Bacteria</taxon>
        <taxon>Bacillati</taxon>
        <taxon>Actinomycetota</taxon>
        <taxon>Actinomycetes</taxon>
        <taxon>Mycobacteriales</taxon>
        <taxon>Nocardiaceae</taxon>
        <taxon>Nocardia</taxon>
    </lineage>
</organism>
<keyword evidence="2" id="KW-0378">Hydrolase</keyword>
<evidence type="ECO:0000313" key="7">
    <source>
        <dbReference type="EMBL" id="CRY77511.1"/>
    </source>
</evidence>
<dbReference type="AlphaFoldDB" id="A0A0H5P4R8"/>
<evidence type="ECO:0000259" key="6">
    <source>
        <dbReference type="Pfam" id="PF04851"/>
    </source>
</evidence>
<dbReference type="InterPro" id="IPR050615">
    <property type="entry name" value="ATP-dep_DNA_Helicase"/>
</dbReference>
<dbReference type="Proteomes" id="UP000057820">
    <property type="component" value="Chromosome 1"/>
</dbReference>
<dbReference type="EMBL" id="LN868938">
    <property type="protein sequence ID" value="CRY77511.1"/>
    <property type="molecule type" value="Genomic_DNA"/>
</dbReference>
<reference evidence="8" key="1">
    <citation type="submission" date="2015-03" db="EMBL/GenBank/DDBJ databases">
        <authorList>
            <consortium name="Pathogen Informatics"/>
        </authorList>
    </citation>
    <scope>NUCLEOTIDE SEQUENCE [LARGE SCALE GENOMIC DNA]</scope>
    <source>
        <strain evidence="8">NCTC11134</strain>
    </source>
</reference>
<evidence type="ECO:0000256" key="4">
    <source>
        <dbReference type="ARBA" id="ARBA00022840"/>
    </source>
</evidence>
<keyword evidence="3" id="KW-0347">Helicase</keyword>
<dbReference type="GO" id="GO:0016787">
    <property type="term" value="F:hydrolase activity"/>
    <property type="evidence" value="ECO:0007669"/>
    <property type="project" value="UniProtKB-KW"/>
</dbReference>
<evidence type="ECO:0000256" key="5">
    <source>
        <dbReference type="SAM" id="MobiDB-lite"/>
    </source>
</evidence>
<feature type="compositionally biased region" description="Pro residues" evidence="5">
    <location>
        <begin position="536"/>
        <end position="545"/>
    </location>
</feature>
<dbReference type="GO" id="GO:0003677">
    <property type="term" value="F:DNA binding"/>
    <property type="evidence" value="ECO:0007669"/>
    <property type="project" value="InterPro"/>
</dbReference>
<dbReference type="KEGG" id="nfr:ERS450000_02438"/>
<keyword evidence="1" id="KW-0547">Nucleotide-binding</keyword>
<keyword evidence="4" id="KW-0067">ATP-binding</keyword>
<dbReference type="PANTHER" id="PTHR11274">
    <property type="entry name" value="RAD25/XP-B DNA REPAIR HELICASE"/>
    <property type="match status" value="1"/>
</dbReference>
<dbReference type="SUPFAM" id="SSF52540">
    <property type="entry name" value="P-loop containing nucleoside triphosphate hydrolases"/>
    <property type="match status" value="2"/>
</dbReference>
<evidence type="ECO:0000256" key="2">
    <source>
        <dbReference type="ARBA" id="ARBA00022801"/>
    </source>
</evidence>
<dbReference type="InterPro" id="IPR027417">
    <property type="entry name" value="P-loop_NTPase"/>
</dbReference>
<dbReference type="Gene3D" id="3.40.50.300">
    <property type="entry name" value="P-loop containing nucleotide triphosphate hydrolases"/>
    <property type="match status" value="2"/>
</dbReference>
<evidence type="ECO:0000313" key="8">
    <source>
        <dbReference type="Proteomes" id="UP000057820"/>
    </source>
</evidence>
<evidence type="ECO:0000256" key="3">
    <source>
        <dbReference type="ARBA" id="ARBA00022806"/>
    </source>
</evidence>
<feature type="region of interest" description="Disordered" evidence="5">
    <location>
        <begin position="52"/>
        <end position="103"/>
    </location>
</feature>
<dbReference type="GO" id="GO:0005524">
    <property type="term" value="F:ATP binding"/>
    <property type="evidence" value="ECO:0007669"/>
    <property type="project" value="UniProtKB-KW"/>
</dbReference>
<accession>A0A0H5P4R8</accession>
<feature type="domain" description="Helicase/UvrB N-terminal" evidence="6">
    <location>
        <begin position="101"/>
        <end position="235"/>
    </location>
</feature>
<feature type="region of interest" description="Disordered" evidence="5">
    <location>
        <begin position="521"/>
        <end position="553"/>
    </location>
</feature>
<evidence type="ECO:0000256" key="1">
    <source>
        <dbReference type="ARBA" id="ARBA00022741"/>
    </source>
</evidence>
<name>A0A0H5P4R8_NOCFR</name>
<sequence>MQESLVHRIRELLRAEGRLTARELTETIDDPTVTRTVVNRLLHARQDVFGKSDDTPPLWSLRGSGGGGASSPPAGTISARQSTSRGPAAAPGKRKPGPGSRGWQEQALAAWRGLGHRAIVEAVEGAGKTSLGIAAAAEATRAGRQVVVLVRDSEDQHRWIEALRGALPDRSIAGSAPHPLPAHGDVTVVTARGAIQDRMIDRQADHPPTVLIVDDVHDYSAGAYAKALLPAFQWRLALTCGAERGDGLMESVVRPYFGEIVAGCDYLHAVQHGLLPRIRLAQVPVRLTASEERILHTAEDRAEQALDTLVGTYGAPDTRSAAEGFARAQLDARGPAAVFARRYLDALGKRSELLAGCQEKLALLRNLPVPALTRTQTIFFTDRPATATRLVQLLGQSDLEIARVGEDLAAITRDEVHRRLRERSLHAVVEHRGLDPALTVPYVGMGVFVSPDLTERQLAHRLGRVIHPDAPQAPVVLLAFVEGSSEDPKHVGAHLRRLRQIAEEEITTDIAGLPGLLDRWLAHPGPNRHPGAVHPTPAPGAPNPGPAASEPKAEAVMTELSDQLLAQGGIATADELGDLLGLTDPREMAAAVTAAAGAGLLDFRPVEDGTEELVLLAADVGGSADQRGAALERITRWAARSADPIEEFPGLVRAVAPLRVPRHRLVGIAAFLRGTTPAGLL</sequence>
<dbReference type="Pfam" id="PF04851">
    <property type="entry name" value="ResIII"/>
    <property type="match status" value="1"/>
</dbReference>
<proteinExistence type="predicted"/>